<feature type="domain" description="Reverse transcriptase zinc-binding" evidence="1">
    <location>
        <begin position="28"/>
        <end position="112"/>
    </location>
</feature>
<dbReference type="Pfam" id="PF13966">
    <property type="entry name" value="zf-RVT"/>
    <property type="match status" value="1"/>
</dbReference>
<reference evidence="2" key="1">
    <citation type="submission" date="2025-08" db="UniProtKB">
        <authorList>
            <consortium name="RefSeq"/>
        </authorList>
    </citation>
    <scope>IDENTIFICATION</scope>
</reference>
<evidence type="ECO:0000313" key="2">
    <source>
        <dbReference type="RefSeq" id="XP_016504704.1"/>
    </source>
</evidence>
<gene>
    <name evidence="2" type="primary">LOC107822661</name>
</gene>
<dbReference type="RefSeq" id="XP_016504704.1">
    <property type="nucleotide sequence ID" value="XM_016649218.1"/>
</dbReference>
<dbReference type="InterPro" id="IPR026960">
    <property type="entry name" value="RVT-Znf"/>
</dbReference>
<organism evidence="2">
    <name type="scientific">Nicotiana tabacum</name>
    <name type="common">Common tobacco</name>
    <dbReference type="NCBI Taxonomy" id="4097"/>
    <lineage>
        <taxon>Eukaryota</taxon>
        <taxon>Viridiplantae</taxon>
        <taxon>Streptophyta</taxon>
        <taxon>Embryophyta</taxon>
        <taxon>Tracheophyta</taxon>
        <taxon>Spermatophyta</taxon>
        <taxon>Magnoliopsida</taxon>
        <taxon>eudicotyledons</taxon>
        <taxon>Gunneridae</taxon>
        <taxon>Pentapetalae</taxon>
        <taxon>asterids</taxon>
        <taxon>lamiids</taxon>
        <taxon>Solanales</taxon>
        <taxon>Solanaceae</taxon>
        <taxon>Nicotianoideae</taxon>
        <taxon>Nicotianeae</taxon>
        <taxon>Nicotiana</taxon>
    </lineage>
</organism>
<name>A0A1S4CUN1_TOBAC</name>
<dbReference type="OrthoDB" id="1938430at2759"/>
<dbReference type="AlphaFoldDB" id="A0A1S4CUN1"/>
<sequence length="146" mass="17155">MVKKIVKARKHFEEAGLQQNDLSDMMTYSIKKMYHKLRGNFPKVSWRKLICNNLGFPKWIFNLRLVAHGKLLTRDRLAKWGITKDTVCSLCDIENETIAHMFCHCKYSAAIWERLLHWQEIDRKADRWPGEQVWAEKHATGKGAEA</sequence>
<accession>A0A1S4CUN1</accession>
<dbReference type="PaxDb" id="4097-A0A1S4CUN1"/>
<evidence type="ECO:0000259" key="1">
    <source>
        <dbReference type="Pfam" id="PF13966"/>
    </source>
</evidence>
<dbReference type="KEGG" id="nta:107822661"/>
<proteinExistence type="predicted"/>
<protein>
    <recommendedName>
        <fullName evidence="1">Reverse transcriptase zinc-binding domain-containing protein</fullName>
    </recommendedName>
</protein>